<comment type="catalytic activity">
    <reaction evidence="9 10">
        <text>2 R'C(R)SH + O2 = R'C(R)S-S(R)CR' + H2O2</text>
        <dbReference type="Rhea" id="RHEA:17357"/>
        <dbReference type="ChEBI" id="CHEBI:15379"/>
        <dbReference type="ChEBI" id="CHEBI:16240"/>
        <dbReference type="ChEBI" id="CHEBI:16520"/>
        <dbReference type="ChEBI" id="CHEBI:17412"/>
        <dbReference type="EC" id="1.8.3.2"/>
    </reaction>
</comment>
<evidence type="ECO:0000256" key="5">
    <source>
        <dbReference type="ARBA" id="ARBA00022827"/>
    </source>
</evidence>
<dbReference type="AlphaFoldDB" id="A0ABD2I3W0"/>
<comment type="similarity">
    <text evidence="2">Belongs to the quiescin-sulfhydryl oxidase (QSOX) family.</text>
</comment>
<evidence type="ECO:0000256" key="8">
    <source>
        <dbReference type="ARBA" id="ARBA00023180"/>
    </source>
</evidence>
<evidence type="ECO:0000256" key="7">
    <source>
        <dbReference type="ARBA" id="ARBA00023157"/>
    </source>
</evidence>
<dbReference type="Gene3D" id="3.40.30.10">
    <property type="entry name" value="Glutaredoxin"/>
    <property type="match status" value="1"/>
</dbReference>
<reference evidence="14 15" key="1">
    <citation type="submission" date="2024-10" db="EMBL/GenBank/DDBJ databases">
        <authorList>
            <person name="Kim D."/>
        </authorList>
    </citation>
    <scope>NUCLEOTIDE SEQUENCE [LARGE SCALE GENOMIC DNA]</scope>
    <source>
        <strain evidence="14">Taebaek</strain>
    </source>
</reference>
<dbReference type="Pfam" id="PF00085">
    <property type="entry name" value="Thioredoxin"/>
    <property type="match status" value="1"/>
</dbReference>
<feature type="domain" description="Thioredoxin" evidence="13">
    <location>
        <begin position="14"/>
        <end position="151"/>
    </location>
</feature>
<evidence type="ECO:0000256" key="3">
    <source>
        <dbReference type="ARBA" id="ARBA00022630"/>
    </source>
</evidence>
<keyword evidence="5 10" id="KW-0274">FAD</keyword>
<dbReference type="PROSITE" id="PS51324">
    <property type="entry name" value="ERV_ALR"/>
    <property type="match status" value="1"/>
</dbReference>
<evidence type="ECO:0000256" key="1">
    <source>
        <dbReference type="ARBA" id="ARBA00001974"/>
    </source>
</evidence>
<keyword evidence="10" id="KW-0472">Membrane</keyword>
<evidence type="ECO:0000256" key="10">
    <source>
        <dbReference type="RuleBase" id="RU371123"/>
    </source>
</evidence>
<feature type="signal peptide" evidence="11">
    <location>
        <begin position="1"/>
        <end position="24"/>
    </location>
</feature>
<dbReference type="PROSITE" id="PS51352">
    <property type="entry name" value="THIOREDOXIN_2"/>
    <property type="match status" value="1"/>
</dbReference>
<comment type="caution">
    <text evidence="14">The sequence shown here is derived from an EMBL/GenBank/DDBJ whole genome shotgun (WGS) entry which is preliminary data.</text>
</comment>
<keyword evidence="4 11" id="KW-0732">Signal</keyword>
<evidence type="ECO:0000259" key="12">
    <source>
        <dbReference type="PROSITE" id="PS51324"/>
    </source>
</evidence>
<evidence type="ECO:0000256" key="11">
    <source>
        <dbReference type="SAM" id="SignalP"/>
    </source>
</evidence>
<dbReference type="EC" id="1.8.3.2" evidence="10"/>
<protein>
    <recommendedName>
        <fullName evidence="10">Sulfhydryl oxidase</fullName>
        <ecNumber evidence="10">1.8.3.2</ecNumber>
    </recommendedName>
</protein>
<dbReference type="PANTHER" id="PTHR22897:SF26">
    <property type="entry name" value="SULFHYDRYL OXIDASE"/>
    <property type="match status" value="1"/>
</dbReference>
<keyword evidence="8" id="KW-0325">Glycoprotein</keyword>
<evidence type="ECO:0000256" key="9">
    <source>
        <dbReference type="ARBA" id="ARBA00048864"/>
    </source>
</evidence>
<dbReference type="Gene3D" id="1.20.120.310">
    <property type="entry name" value="ERV/ALR sulfhydryl oxidase domain"/>
    <property type="match status" value="1"/>
</dbReference>
<evidence type="ECO:0000313" key="14">
    <source>
        <dbReference type="EMBL" id="KAL3072572.1"/>
    </source>
</evidence>
<dbReference type="InterPro" id="IPR039798">
    <property type="entry name" value="Sulfhydryl_oxidase"/>
</dbReference>
<name>A0ABD2I3W0_HETSC</name>
<evidence type="ECO:0000259" key="13">
    <source>
        <dbReference type="PROSITE" id="PS51352"/>
    </source>
</evidence>
<keyword evidence="3 10" id="KW-0285">Flavoprotein</keyword>
<dbReference type="InterPro" id="IPR017905">
    <property type="entry name" value="ERV/ALR_sulphydryl_oxidase"/>
</dbReference>
<proteinExistence type="inferred from homology"/>
<keyword evidence="10" id="KW-1133">Transmembrane helix</keyword>
<dbReference type="InterPro" id="IPR040986">
    <property type="entry name" value="QSOX_FAD-bd_dom"/>
</dbReference>
<feature type="chain" id="PRO_5044783022" description="Sulfhydryl oxidase" evidence="11">
    <location>
        <begin position="25"/>
        <end position="671"/>
    </location>
</feature>
<evidence type="ECO:0000256" key="4">
    <source>
        <dbReference type="ARBA" id="ARBA00022729"/>
    </source>
</evidence>
<dbReference type="SUPFAM" id="SSF52833">
    <property type="entry name" value="Thioredoxin-like"/>
    <property type="match status" value="1"/>
</dbReference>
<dbReference type="InterPro" id="IPR036774">
    <property type="entry name" value="ERV/ALR_sulphydryl_oxid_sf"/>
</dbReference>
<accession>A0ABD2I3W0</accession>
<dbReference type="InterPro" id="IPR042568">
    <property type="entry name" value="QSOX_FAD-bd_sf"/>
</dbReference>
<evidence type="ECO:0000256" key="6">
    <source>
        <dbReference type="ARBA" id="ARBA00023002"/>
    </source>
</evidence>
<feature type="transmembrane region" description="Helical" evidence="10">
    <location>
        <begin position="635"/>
        <end position="652"/>
    </location>
</feature>
<dbReference type="GO" id="GO:0016972">
    <property type="term" value="F:thiol oxidase activity"/>
    <property type="evidence" value="ECO:0007669"/>
    <property type="project" value="UniProtKB-EC"/>
</dbReference>
<gene>
    <name evidence="14" type="ORF">niasHS_017546</name>
</gene>
<organism evidence="14 15">
    <name type="scientific">Heterodera schachtii</name>
    <name type="common">Sugarbeet cyst nematode worm</name>
    <name type="synonym">Tylenchus schachtii</name>
    <dbReference type="NCBI Taxonomy" id="97005"/>
    <lineage>
        <taxon>Eukaryota</taxon>
        <taxon>Metazoa</taxon>
        <taxon>Ecdysozoa</taxon>
        <taxon>Nematoda</taxon>
        <taxon>Chromadorea</taxon>
        <taxon>Rhabditida</taxon>
        <taxon>Tylenchina</taxon>
        <taxon>Tylenchomorpha</taxon>
        <taxon>Tylenchoidea</taxon>
        <taxon>Heteroderidae</taxon>
        <taxon>Heteroderinae</taxon>
        <taxon>Heterodera</taxon>
    </lineage>
</organism>
<keyword evidence="15" id="KW-1185">Reference proteome</keyword>
<evidence type="ECO:0000313" key="15">
    <source>
        <dbReference type="Proteomes" id="UP001620645"/>
    </source>
</evidence>
<dbReference type="EMBL" id="JBICCN010000373">
    <property type="protein sequence ID" value="KAL3072572.1"/>
    <property type="molecule type" value="Genomic_DNA"/>
</dbReference>
<feature type="domain" description="ERV/ALR sulfhydryl oxidase" evidence="12">
    <location>
        <begin position="417"/>
        <end position="524"/>
    </location>
</feature>
<dbReference type="PANTHER" id="PTHR22897">
    <property type="entry name" value="QUIESCIN Q6-RELATED SULFHYDRYL OXIDASE"/>
    <property type="match status" value="1"/>
</dbReference>
<keyword evidence="7" id="KW-1015">Disulfide bond</keyword>
<comment type="cofactor">
    <cofactor evidence="1 10">
        <name>FAD</name>
        <dbReference type="ChEBI" id="CHEBI:57692"/>
    </cofactor>
</comment>
<dbReference type="Gene3D" id="1.20.120.1960">
    <property type="entry name" value="QSOX sulfhydryl oxidase domain"/>
    <property type="match status" value="1"/>
</dbReference>
<keyword evidence="6 10" id="KW-0560">Oxidoreductase</keyword>
<dbReference type="SUPFAM" id="SSF69000">
    <property type="entry name" value="FAD-dependent thiol oxidase"/>
    <property type="match status" value="1"/>
</dbReference>
<dbReference type="Pfam" id="PF04777">
    <property type="entry name" value="Evr1_Alr"/>
    <property type="match status" value="1"/>
</dbReference>
<sequence>MDFSLSFDLFVIFLFFVFLVPSNSSDRPSLYGPGDNVLELDVNSFDKVVYHKPMAFFVEFYSSWCGHCIEYKPHFVRFATMVKNWRASIVIAVINCADELNAPICREHSIDAFPMLKYFHVNAKGKDDAILYDGDKHNLPLVTSKVAQWAKTDFDKGIAPKSWPKLRLEESGTSLSDLWATAEKNAQLLAIVVDKETTTDAYSLMLNYAGDSRLTVSFCSPSHPIITEKFAEMGLKIPSLFVFSRQSDHPIFMSSSPIDSWVEMQNKLDELLAPFPKNDAPPLDSLLGTKSDAQQQNENGSAMAPEKVPKIDWNQFEVQYLDLVSALHYLLTVEVPRNPVLGNTELTALKRFVHLLRLHGPGSTSARRLFYRLDEWLSSQHQPVVMTDKYLSTLDEIQSDLGHPIPSNTSFVACRGSKPFLRGYTCGLWTLFHLLTVQAYKERHGSPSFDPVAEVLEPIHQFVVQFLSCEICSKNFDKMAREDGILSVHRPEDVVLWLWRGHNKVNKRLKGEASEDPHFPKQQFPSSKLCLECRTQNGDFDEQKVLRFLLKYYSEVRTDNYKPSASYTIKEFANGKVEKEANRRLNPKFKLNAEKVDKLEEVESRLRQEQEGFKRQWKNIEDNFEGVTDRAQLQFLWLGLFAFALIVVYFKYRQNRSKFWKTFYYMNDYKV</sequence>
<keyword evidence="10" id="KW-0812">Transmembrane</keyword>
<evidence type="ECO:0000256" key="2">
    <source>
        <dbReference type="ARBA" id="ARBA00006041"/>
    </source>
</evidence>
<dbReference type="InterPro" id="IPR036249">
    <property type="entry name" value="Thioredoxin-like_sf"/>
</dbReference>
<dbReference type="Proteomes" id="UP001620645">
    <property type="component" value="Unassembled WGS sequence"/>
</dbReference>
<dbReference type="InterPro" id="IPR013766">
    <property type="entry name" value="Thioredoxin_domain"/>
</dbReference>
<dbReference type="Pfam" id="PF18371">
    <property type="entry name" value="FAD_SOX"/>
    <property type="match status" value="1"/>
</dbReference>